<protein>
    <recommendedName>
        <fullName evidence="8">Rhodopsin domain-containing protein</fullName>
    </recommendedName>
</protein>
<evidence type="ECO:0000256" key="2">
    <source>
        <dbReference type="ARBA" id="ARBA00022692"/>
    </source>
</evidence>
<evidence type="ECO:0000313" key="9">
    <source>
        <dbReference type="EMBL" id="KAF5380327.1"/>
    </source>
</evidence>
<evidence type="ECO:0000256" key="5">
    <source>
        <dbReference type="ARBA" id="ARBA00038359"/>
    </source>
</evidence>
<feature type="transmembrane region" description="Helical" evidence="7">
    <location>
        <begin position="44"/>
        <end position="63"/>
    </location>
</feature>
<feature type="transmembrane region" description="Helical" evidence="7">
    <location>
        <begin position="111"/>
        <end position="132"/>
    </location>
</feature>
<dbReference type="GO" id="GO:0016020">
    <property type="term" value="C:membrane"/>
    <property type="evidence" value="ECO:0007669"/>
    <property type="project" value="UniProtKB-SubCell"/>
</dbReference>
<dbReference type="PANTHER" id="PTHR33048:SF47">
    <property type="entry name" value="INTEGRAL MEMBRANE PROTEIN-RELATED"/>
    <property type="match status" value="1"/>
</dbReference>
<organism evidence="9 10">
    <name type="scientific">Collybiopsis confluens</name>
    <dbReference type="NCBI Taxonomy" id="2823264"/>
    <lineage>
        <taxon>Eukaryota</taxon>
        <taxon>Fungi</taxon>
        <taxon>Dikarya</taxon>
        <taxon>Basidiomycota</taxon>
        <taxon>Agaricomycotina</taxon>
        <taxon>Agaricomycetes</taxon>
        <taxon>Agaricomycetidae</taxon>
        <taxon>Agaricales</taxon>
        <taxon>Marasmiineae</taxon>
        <taxon>Omphalotaceae</taxon>
        <taxon>Collybiopsis</taxon>
    </lineage>
</organism>
<evidence type="ECO:0000259" key="8">
    <source>
        <dbReference type="Pfam" id="PF20684"/>
    </source>
</evidence>
<feature type="compositionally biased region" description="Acidic residues" evidence="6">
    <location>
        <begin position="372"/>
        <end position="381"/>
    </location>
</feature>
<dbReference type="AlphaFoldDB" id="A0A8H5HBN7"/>
<keyword evidence="4 7" id="KW-0472">Membrane</keyword>
<feature type="domain" description="Rhodopsin" evidence="8">
    <location>
        <begin position="30"/>
        <end position="241"/>
    </location>
</feature>
<feature type="transmembrane region" description="Helical" evidence="7">
    <location>
        <begin position="188"/>
        <end position="212"/>
    </location>
</feature>
<feature type="transmembrane region" description="Helical" evidence="7">
    <location>
        <begin position="12"/>
        <end position="32"/>
    </location>
</feature>
<feature type="region of interest" description="Disordered" evidence="6">
    <location>
        <begin position="321"/>
        <end position="392"/>
    </location>
</feature>
<comment type="subcellular location">
    <subcellularLocation>
        <location evidence="1">Membrane</location>
        <topology evidence="1">Multi-pass membrane protein</topology>
    </subcellularLocation>
</comment>
<keyword evidence="3 7" id="KW-1133">Transmembrane helix</keyword>
<name>A0A8H5HBN7_9AGAR</name>
<gene>
    <name evidence="9" type="ORF">D9757_007961</name>
</gene>
<evidence type="ECO:0000256" key="1">
    <source>
        <dbReference type="ARBA" id="ARBA00004141"/>
    </source>
</evidence>
<dbReference type="EMBL" id="JAACJN010000064">
    <property type="protein sequence ID" value="KAF5380327.1"/>
    <property type="molecule type" value="Genomic_DNA"/>
</dbReference>
<feature type="transmembrane region" description="Helical" evidence="7">
    <location>
        <begin position="218"/>
        <end position="242"/>
    </location>
</feature>
<sequence length="409" mass="45722">MPLNTSDPLVGIGITSVVCTIPAIITTIYRLYIRRGRYWFDDAWALFSVMTQMVMFSGAFVHITHSSPKLSMVAAYYMMASAFYSVVWFARLSILFSIIRIHPDEIMRQRLYVVGFLFFLTHAFLVSQLYWVCEPEPSWKQEESPQCELPKQVVICQLVTDVIADSILVIVPLRLIQTLIDTRLRRRLTVIFSTCLITTAVSLVHAAFILVHAGPQEVMAAITEDCVSLIVCNVPIIASALFGKWQRFTGGSSESKMVTKNVTLRFASFRNTRNRNTTGITTSTFGGGGGGFSGVISETTTTTQNGLGIGSTWLRWDRELSVDEEEDSSSSTSEPDSNVTSNTRVELDDRVPTTTTTTGTTEPEFRKRSDLAADDDDDDDDDRRRHSVVGAIYPPTENKKVYFLEHDVS</sequence>
<keyword evidence="10" id="KW-1185">Reference proteome</keyword>
<dbReference type="OrthoDB" id="444631at2759"/>
<accession>A0A8H5HBN7</accession>
<reference evidence="9 10" key="1">
    <citation type="journal article" date="2020" name="ISME J.">
        <title>Uncovering the hidden diversity of litter-decomposition mechanisms in mushroom-forming fungi.</title>
        <authorList>
            <person name="Floudas D."/>
            <person name="Bentzer J."/>
            <person name="Ahren D."/>
            <person name="Johansson T."/>
            <person name="Persson P."/>
            <person name="Tunlid A."/>
        </authorList>
    </citation>
    <scope>NUCLEOTIDE SEQUENCE [LARGE SCALE GENOMIC DNA]</scope>
    <source>
        <strain evidence="9 10">CBS 406.79</strain>
    </source>
</reference>
<keyword evidence="2 7" id="KW-0812">Transmembrane</keyword>
<proteinExistence type="inferred from homology"/>
<evidence type="ECO:0000256" key="7">
    <source>
        <dbReference type="SAM" id="Phobius"/>
    </source>
</evidence>
<feature type="transmembrane region" description="Helical" evidence="7">
    <location>
        <begin position="75"/>
        <end position="99"/>
    </location>
</feature>
<evidence type="ECO:0000256" key="3">
    <source>
        <dbReference type="ARBA" id="ARBA00022989"/>
    </source>
</evidence>
<evidence type="ECO:0000313" key="10">
    <source>
        <dbReference type="Proteomes" id="UP000518752"/>
    </source>
</evidence>
<feature type="transmembrane region" description="Helical" evidence="7">
    <location>
        <begin position="152"/>
        <end position="176"/>
    </location>
</feature>
<dbReference type="PANTHER" id="PTHR33048">
    <property type="entry name" value="PTH11-LIKE INTEGRAL MEMBRANE PROTEIN (AFU_ORTHOLOGUE AFUA_5G11245)"/>
    <property type="match status" value="1"/>
</dbReference>
<dbReference type="InterPro" id="IPR049326">
    <property type="entry name" value="Rhodopsin_dom_fungi"/>
</dbReference>
<dbReference type="Pfam" id="PF20684">
    <property type="entry name" value="Fung_rhodopsin"/>
    <property type="match status" value="1"/>
</dbReference>
<evidence type="ECO:0000256" key="4">
    <source>
        <dbReference type="ARBA" id="ARBA00023136"/>
    </source>
</evidence>
<comment type="similarity">
    <text evidence="5">Belongs to the SAT4 family.</text>
</comment>
<comment type="caution">
    <text evidence="9">The sequence shown here is derived from an EMBL/GenBank/DDBJ whole genome shotgun (WGS) entry which is preliminary data.</text>
</comment>
<evidence type="ECO:0000256" key="6">
    <source>
        <dbReference type="SAM" id="MobiDB-lite"/>
    </source>
</evidence>
<dbReference type="InterPro" id="IPR052337">
    <property type="entry name" value="SAT4-like"/>
</dbReference>
<dbReference type="Proteomes" id="UP000518752">
    <property type="component" value="Unassembled WGS sequence"/>
</dbReference>